<dbReference type="GO" id="GO:0005886">
    <property type="term" value="C:plasma membrane"/>
    <property type="evidence" value="ECO:0007669"/>
    <property type="project" value="UniProtKB-SubCell"/>
</dbReference>
<sequence>MWIFDSSIDKKMNSFALLLVRIVAGVFMLTHGIMKFNMLLKGGPIEFADPIGVGPSASLLLAIFAELLCSAFLIIGLATRLVALPLIINFFVVVFVVHANDFEKQEMGALYLLIYVLLFITGSGKYSVDGLIARRNKRRY</sequence>
<keyword evidence="3" id="KW-1003">Cell membrane</keyword>
<dbReference type="AlphaFoldDB" id="A0A552UYP3"/>
<keyword evidence="4 7" id="KW-0812">Transmembrane</keyword>
<dbReference type="Pfam" id="PF07681">
    <property type="entry name" value="DoxX"/>
    <property type="match status" value="1"/>
</dbReference>
<comment type="similarity">
    <text evidence="2">Belongs to the DoxX family.</text>
</comment>
<evidence type="ECO:0000313" key="9">
    <source>
        <dbReference type="Proteomes" id="UP000320643"/>
    </source>
</evidence>
<evidence type="ECO:0000313" key="8">
    <source>
        <dbReference type="EMBL" id="TRW23311.1"/>
    </source>
</evidence>
<name>A0A552UYP3_9FLAO</name>
<feature type="transmembrane region" description="Helical" evidence="7">
    <location>
        <begin position="109"/>
        <end position="128"/>
    </location>
</feature>
<evidence type="ECO:0000256" key="4">
    <source>
        <dbReference type="ARBA" id="ARBA00022692"/>
    </source>
</evidence>
<dbReference type="InterPro" id="IPR032808">
    <property type="entry name" value="DoxX"/>
</dbReference>
<evidence type="ECO:0000256" key="7">
    <source>
        <dbReference type="SAM" id="Phobius"/>
    </source>
</evidence>
<reference evidence="8 9" key="1">
    <citation type="submission" date="2019-07" db="EMBL/GenBank/DDBJ databases">
        <title>Flavobacterium sp. nov., isolated from glacier ice.</title>
        <authorList>
            <person name="Liu Q."/>
            <person name="Xin Y.-H."/>
        </authorList>
    </citation>
    <scope>NUCLEOTIDE SEQUENCE [LARGE SCALE GENOMIC DNA]</scope>
    <source>
        <strain evidence="8 9">ZT4R6</strain>
    </source>
</reference>
<evidence type="ECO:0000256" key="6">
    <source>
        <dbReference type="ARBA" id="ARBA00023136"/>
    </source>
</evidence>
<evidence type="ECO:0000256" key="2">
    <source>
        <dbReference type="ARBA" id="ARBA00006679"/>
    </source>
</evidence>
<dbReference type="PANTHER" id="PTHR33452">
    <property type="entry name" value="OXIDOREDUCTASE CATD-RELATED"/>
    <property type="match status" value="1"/>
</dbReference>
<feature type="transmembrane region" description="Helical" evidence="7">
    <location>
        <begin position="12"/>
        <end position="33"/>
    </location>
</feature>
<proteinExistence type="inferred from homology"/>
<keyword evidence="6 7" id="KW-0472">Membrane</keyword>
<comment type="subcellular location">
    <subcellularLocation>
        <location evidence="1">Cell membrane</location>
        <topology evidence="1">Multi-pass membrane protein</topology>
    </subcellularLocation>
</comment>
<gene>
    <name evidence="8" type="ORF">FMM05_14040</name>
</gene>
<dbReference type="InterPro" id="IPR051907">
    <property type="entry name" value="DoxX-like_oxidoreductase"/>
</dbReference>
<keyword evidence="5 7" id="KW-1133">Transmembrane helix</keyword>
<accession>A0A552UYP3</accession>
<protein>
    <submittedName>
        <fullName evidence="8">DoxX family protein</fullName>
    </submittedName>
</protein>
<comment type="caution">
    <text evidence="8">The sequence shown here is derived from an EMBL/GenBank/DDBJ whole genome shotgun (WGS) entry which is preliminary data.</text>
</comment>
<keyword evidence="9" id="KW-1185">Reference proteome</keyword>
<dbReference type="PANTHER" id="PTHR33452:SF1">
    <property type="entry name" value="INNER MEMBRANE PROTEIN YPHA-RELATED"/>
    <property type="match status" value="1"/>
</dbReference>
<dbReference type="OrthoDB" id="9813193at2"/>
<dbReference type="Proteomes" id="UP000320643">
    <property type="component" value="Unassembled WGS sequence"/>
</dbReference>
<evidence type="ECO:0000256" key="5">
    <source>
        <dbReference type="ARBA" id="ARBA00022989"/>
    </source>
</evidence>
<evidence type="ECO:0000256" key="3">
    <source>
        <dbReference type="ARBA" id="ARBA00022475"/>
    </source>
</evidence>
<feature type="transmembrane region" description="Helical" evidence="7">
    <location>
        <begin position="81"/>
        <end position="97"/>
    </location>
</feature>
<evidence type="ECO:0000256" key="1">
    <source>
        <dbReference type="ARBA" id="ARBA00004651"/>
    </source>
</evidence>
<dbReference type="EMBL" id="VJVZ01000009">
    <property type="protein sequence ID" value="TRW23311.1"/>
    <property type="molecule type" value="Genomic_DNA"/>
</dbReference>
<feature type="transmembrane region" description="Helical" evidence="7">
    <location>
        <begin position="53"/>
        <end position="74"/>
    </location>
</feature>
<organism evidence="8 9">
    <name type="scientific">Flavobacterium zepuense</name>
    <dbReference type="NCBI Taxonomy" id="2593302"/>
    <lineage>
        <taxon>Bacteria</taxon>
        <taxon>Pseudomonadati</taxon>
        <taxon>Bacteroidota</taxon>
        <taxon>Flavobacteriia</taxon>
        <taxon>Flavobacteriales</taxon>
        <taxon>Flavobacteriaceae</taxon>
        <taxon>Flavobacterium</taxon>
    </lineage>
</organism>